<feature type="region of interest" description="Disordered" evidence="1">
    <location>
        <begin position="78"/>
        <end position="102"/>
    </location>
</feature>
<feature type="transmembrane region" description="Helical" evidence="2">
    <location>
        <begin position="232"/>
        <end position="255"/>
    </location>
</feature>
<comment type="caution">
    <text evidence="3">The sequence shown here is derived from an EMBL/GenBank/DDBJ whole genome shotgun (WGS) entry which is preliminary data.</text>
</comment>
<dbReference type="AlphaFoldDB" id="A0A5J4UPJ6"/>
<organism evidence="3 4">
    <name type="scientific">Streblomastix strix</name>
    <dbReference type="NCBI Taxonomy" id="222440"/>
    <lineage>
        <taxon>Eukaryota</taxon>
        <taxon>Metamonada</taxon>
        <taxon>Preaxostyla</taxon>
        <taxon>Oxymonadida</taxon>
        <taxon>Streblomastigidae</taxon>
        <taxon>Streblomastix</taxon>
    </lineage>
</organism>
<evidence type="ECO:0000256" key="1">
    <source>
        <dbReference type="SAM" id="MobiDB-lite"/>
    </source>
</evidence>
<proteinExistence type="predicted"/>
<feature type="transmembrane region" description="Helical" evidence="2">
    <location>
        <begin position="200"/>
        <end position="220"/>
    </location>
</feature>
<feature type="compositionally biased region" description="Basic and acidic residues" evidence="1">
    <location>
        <begin position="78"/>
        <end position="91"/>
    </location>
</feature>
<reference evidence="3 4" key="1">
    <citation type="submission" date="2019-03" db="EMBL/GenBank/DDBJ databases">
        <title>Single cell metagenomics reveals metabolic interactions within the superorganism composed of flagellate Streblomastix strix and complex community of Bacteroidetes bacteria on its surface.</title>
        <authorList>
            <person name="Treitli S.C."/>
            <person name="Kolisko M."/>
            <person name="Husnik F."/>
            <person name="Keeling P."/>
            <person name="Hampl V."/>
        </authorList>
    </citation>
    <scope>NUCLEOTIDE SEQUENCE [LARGE SCALE GENOMIC DNA]</scope>
    <source>
        <strain evidence="3">ST1C</strain>
    </source>
</reference>
<gene>
    <name evidence="3" type="ORF">EZS28_032220</name>
</gene>
<protein>
    <submittedName>
        <fullName evidence="3">Uncharacterized protein</fullName>
    </submittedName>
</protein>
<keyword evidence="2" id="KW-0812">Transmembrane</keyword>
<keyword evidence="2" id="KW-0472">Membrane</keyword>
<evidence type="ECO:0000313" key="3">
    <source>
        <dbReference type="EMBL" id="KAA6372253.1"/>
    </source>
</evidence>
<name>A0A5J4UPJ6_9EUKA</name>
<dbReference type="Proteomes" id="UP000324800">
    <property type="component" value="Unassembled WGS sequence"/>
</dbReference>
<keyword evidence="2" id="KW-1133">Transmembrane helix</keyword>
<dbReference type="EMBL" id="SNRW01013758">
    <property type="protein sequence ID" value="KAA6372253.1"/>
    <property type="molecule type" value="Genomic_DNA"/>
</dbReference>
<accession>A0A5J4UPJ6</accession>
<evidence type="ECO:0000313" key="4">
    <source>
        <dbReference type="Proteomes" id="UP000324800"/>
    </source>
</evidence>
<evidence type="ECO:0000256" key="2">
    <source>
        <dbReference type="SAM" id="Phobius"/>
    </source>
</evidence>
<sequence>MIEAAEFERRLNWEAAEVAVTDAEQVALITAAQQAADYEELQENVPNEQPVQQNIIQTTHQVWNASLSAKARENKLKLEKEKEKEKKKDSISDQEDKEQIAEQEKIKSSHEIIVAAAAADSQTFVRIGESNMTRVSQAIEADEFQCGESLMRALLLRKMLDYFVLWTSAFRIKDEPFLLVERMLTHHLFIECSRFFRIDASLYGGLGQLLVAPPMILLIIPQSTISIIIAHIIIILAINTSSFIIAIAIFIAYYWQMYAIEKIV</sequence>